<evidence type="ECO:0000313" key="2">
    <source>
        <dbReference type="Proteomes" id="UP000053424"/>
    </source>
</evidence>
<proteinExistence type="predicted"/>
<reference evidence="2" key="2">
    <citation type="submission" date="2015-01" db="EMBL/GenBank/DDBJ databases">
        <title>Evolutionary Origins and Diversification of the Mycorrhizal Mutualists.</title>
        <authorList>
            <consortium name="DOE Joint Genome Institute"/>
            <consortium name="Mycorrhizal Genomics Consortium"/>
            <person name="Kohler A."/>
            <person name="Kuo A."/>
            <person name="Nagy L.G."/>
            <person name="Floudas D."/>
            <person name="Copeland A."/>
            <person name="Barry K.W."/>
            <person name="Cichocki N."/>
            <person name="Veneault-Fourrey C."/>
            <person name="LaButti K."/>
            <person name="Lindquist E.A."/>
            <person name="Lipzen A."/>
            <person name="Lundell T."/>
            <person name="Morin E."/>
            <person name="Murat C."/>
            <person name="Riley R."/>
            <person name="Ohm R."/>
            <person name="Sun H."/>
            <person name="Tunlid A."/>
            <person name="Henrissat B."/>
            <person name="Grigoriev I.V."/>
            <person name="Hibbett D.S."/>
            <person name="Martin F."/>
        </authorList>
    </citation>
    <scope>NUCLEOTIDE SEQUENCE [LARGE SCALE GENOMIC DNA]</scope>
    <source>
        <strain evidence="2">h7</strain>
    </source>
</reference>
<dbReference type="HOGENOM" id="CLU_018544_12_0_1"/>
<protein>
    <recommendedName>
        <fullName evidence="3">F-box domain-containing protein</fullName>
    </recommendedName>
</protein>
<evidence type="ECO:0008006" key="3">
    <source>
        <dbReference type="Google" id="ProtNLM"/>
    </source>
</evidence>
<dbReference type="InterPro" id="IPR032675">
    <property type="entry name" value="LRR_dom_sf"/>
</dbReference>
<sequence>MSLPLPIPVDSSLLPTHFDHDLYHLKDNSPLQNGHHEEAKRRSVALVASEALPNSPEHSEAVLQLDCIPEDIWREIFFHCQSESSRTHLNLSAAPLLLTRVCRKWKSIAIRAPELWTSIPYDISTFQMPISSPPNQGRIYPKKINYEGLTGRGKMLNDWLDRSGMLPISIALGAQGLPLSYRVPQTILDFIHRVTTRDFAPRICSLEVSTTKSPQLYIGFMKLSADDFPNLREITVDKALNIDAGIFHAPRLRKVSIGELPTESESKKISWDALLKQWVRLQHLHIGTPIPEERVFQILGFHHLTECSLTFRGAGTYTTRRISSPNLESLSLSEENMSFFPYEYLDIPALTTLKLKLLGRRNIDNPMLSLLPRINALNKLDLNIERLMHAEECMYSQTLEAFRAIPGLRHLVLHLPSMYCGYESQSSREMVLSLANPRPVRLKEGLEPFNVLPELQILEFIGEIDVLLARYFQNIVIQRLNPNRRDIATLKHISATLATPISVWNRTISEAITLKIRHHIKWAGIECHVDLKDQWVPVY</sequence>
<reference evidence="1 2" key="1">
    <citation type="submission" date="2014-04" db="EMBL/GenBank/DDBJ databases">
        <authorList>
            <consortium name="DOE Joint Genome Institute"/>
            <person name="Kuo A."/>
            <person name="Gay G."/>
            <person name="Dore J."/>
            <person name="Kohler A."/>
            <person name="Nagy L.G."/>
            <person name="Floudas D."/>
            <person name="Copeland A."/>
            <person name="Barry K.W."/>
            <person name="Cichocki N."/>
            <person name="Veneault-Fourrey C."/>
            <person name="LaButti K."/>
            <person name="Lindquist E.A."/>
            <person name="Lipzen A."/>
            <person name="Lundell T."/>
            <person name="Morin E."/>
            <person name="Murat C."/>
            <person name="Sun H."/>
            <person name="Tunlid A."/>
            <person name="Henrissat B."/>
            <person name="Grigoriev I.V."/>
            <person name="Hibbett D.S."/>
            <person name="Martin F."/>
            <person name="Nordberg H.P."/>
            <person name="Cantor M.N."/>
            <person name="Hua S.X."/>
        </authorList>
    </citation>
    <scope>NUCLEOTIDE SEQUENCE [LARGE SCALE GENOMIC DNA]</scope>
    <source>
        <strain evidence="2">h7</strain>
    </source>
</reference>
<gene>
    <name evidence="1" type="ORF">M413DRAFT_27767</name>
</gene>
<dbReference type="SUPFAM" id="SSF52047">
    <property type="entry name" value="RNI-like"/>
    <property type="match status" value="1"/>
</dbReference>
<dbReference type="Gene3D" id="3.80.10.10">
    <property type="entry name" value="Ribonuclease Inhibitor"/>
    <property type="match status" value="1"/>
</dbReference>
<name>A0A0C3CB19_HEBCY</name>
<dbReference type="AlphaFoldDB" id="A0A0C3CB19"/>
<dbReference type="Proteomes" id="UP000053424">
    <property type="component" value="Unassembled WGS sequence"/>
</dbReference>
<dbReference type="EMBL" id="KN831780">
    <property type="protein sequence ID" value="KIM41409.1"/>
    <property type="molecule type" value="Genomic_DNA"/>
</dbReference>
<organism evidence="1 2">
    <name type="scientific">Hebeloma cylindrosporum</name>
    <dbReference type="NCBI Taxonomy" id="76867"/>
    <lineage>
        <taxon>Eukaryota</taxon>
        <taxon>Fungi</taxon>
        <taxon>Dikarya</taxon>
        <taxon>Basidiomycota</taxon>
        <taxon>Agaricomycotina</taxon>
        <taxon>Agaricomycetes</taxon>
        <taxon>Agaricomycetidae</taxon>
        <taxon>Agaricales</taxon>
        <taxon>Agaricineae</taxon>
        <taxon>Hymenogastraceae</taxon>
        <taxon>Hebeloma</taxon>
    </lineage>
</organism>
<dbReference type="OrthoDB" id="2269034at2759"/>
<accession>A0A0C3CB19</accession>
<evidence type="ECO:0000313" key="1">
    <source>
        <dbReference type="EMBL" id="KIM41409.1"/>
    </source>
</evidence>
<keyword evidence="2" id="KW-1185">Reference proteome</keyword>